<protein>
    <recommendedName>
        <fullName evidence="7">Enolase 4</fullName>
        <ecNumber evidence="3">4.2.1.11</ecNumber>
    </recommendedName>
    <alternativeName>
        <fullName evidence="6">2-phospho-D-glycerate hydro-lyase</fullName>
    </alternativeName>
</protein>
<dbReference type="InterPro" id="IPR047500">
    <property type="entry name" value="DD_ENO4"/>
</dbReference>
<dbReference type="InterPro" id="IPR020810">
    <property type="entry name" value="Enolase_C"/>
</dbReference>
<sequence length="546" mass="60396">GERRCRCRRGGWIRSCTLKQQAAEYYRGNQVVQEMQKVLNSMFSQKPGDVFGHLGDYFSALANPPSITRLVGKEVLDANSQATVQVELLCTIRNFEKSICTATLPSFCTALSPTSSDTGEASNEKKYESARIALEWINDPLNSMLTGILPDNQAQIDKQNMLDFFSEIDSLTFITCCFLGKKSVAVEKPITPFEPPELVLPGSVAFGAVSLVFAKTVAKLKNIPLYMYMSTMNQQESPKEMRIPIPMISLFNCGISSGGKLCLIKEMIGVPKPGLSFKQGLKMMIDLHQKILMLSIPPQRNLREVLSSAGCVLKACDRLEQPFEIIEEACTALELTLGEDFHLIINCAAHELMDYTKEKYEIMSGVLKHPDEMMEVYENLIAKYPSIIGLIDPLRKEDVEQWISLCSAFSSQCYLIADVASKSMVKLTAEQNLNGVNSTCLVLKYANQCTLTDLTEVTKVIEGEFIIGCTEGETADDSLADIAVALGASLIKLGGLHHGERVAKYNRLLAIEEELAHRGALGMGCFILFPFSLEQDVTVEISLFKL</sequence>
<dbReference type="PANTHER" id="PTHR11902">
    <property type="entry name" value="ENOLASE"/>
    <property type="match status" value="1"/>
</dbReference>
<evidence type="ECO:0000256" key="1">
    <source>
        <dbReference type="ARBA" id="ARBA00005031"/>
    </source>
</evidence>
<dbReference type="SMART" id="SM01192">
    <property type="entry name" value="Enolase_C"/>
    <property type="match status" value="1"/>
</dbReference>
<reference evidence="12" key="3">
    <citation type="journal article" date="2014" name="Nature">
        <title>Elephant shark genome provides unique insights into gnathostome evolution.</title>
        <authorList>
            <consortium name="International Elephant Shark Genome Sequencing Consortium"/>
            <person name="Venkatesh B."/>
            <person name="Lee A.P."/>
            <person name="Ravi V."/>
            <person name="Maurya A.K."/>
            <person name="Lian M.M."/>
            <person name="Swann J.B."/>
            <person name="Ohta Y."/>
            <person name="Flajnik M.F."/>
            <person name="Sutoh Y."/>
            <person name="Kasahara M."/>
            <person name="Hoon S."/>
            <person name="Gangu V."/>
            <person name="Roy S.W."/>
            <person name="Irimia M."/>
            <person name="Korzh V."/>
            <person name="Kondrychyn I."/>
            <person name="Lim Z.W."/>
            <person name="Tay B.H."/>
            <person name="Tohari S."/>
            <person name="Kong K.W."/>
            <person name="Ho S."/>
            <person name="Lorente-Galdos B."/>
            <person name="Quilez J."/>
            <person name="Marques-Bonet T."/>
            <person name="Raney B.J."/>
            <person name="Ingham P.W."/>
            <person name="Tay A."/>
            <person name="Hillier L.W."/>
            <person name="Minx P."/>
            <person name="Boehm T."/>
            <person name="Wilson R.K."/>
            <person name="Brenner S."/>
            <person name="Warren W.C."/>
        </authorList>
    </citation>
    <scope>NUCLEOTIDE SEQUENCE [LARGE SCALE GENOMIC DNA]</scope>
</reference>
<dbReference type="Proteomes" id="UP000314986">
    <property type="component" value="Unassembled WGS sequence"/>
</dbReference>
<dbReference type="InterPro" id="IPR000941">
    <property type="entry name" value="Enolase"/>
</dbReference>
<organism evidence="11 12">
    <name type="scientific">Callorhinchus milii</name>
    <name type="common">Ghost shark</name>
    <dbReference type="NCBI Taxonomy" id="7868"/>
    <lineage>
        <taxon>Eukaryota</taxon>
        <taxon>Metazoa</taxon>
        <taxon>Chordata</taxon>
        <taxon>Craniata</taxon>
        <taxon>Vertebrata</taxon>
        <taxon>Chondrichthyes</taxon>
        <taxon>Holocephali</taxon>
        <taxon>Chimaeriformes</taxon>
        <taxon>Callorhinchidae</taxon>
        <taxon>Callorhinchus</taxon>
    </lineage>
</organism>
<reference evidence="11" key="4">
    <citation type="submission" date="2025-08" db="UniProtKB">
        <authorList>
            <consortium name="Ensembl"/>
        </authorList>
    </citation>
    <scope>IDENTIFICATION</scope>
</reference>
<keyword evidence="5" id="KW-0456">Lyase</keyword>
<comment type="pathway">
    <text evidence="1">Carbohydrate degradation; glycolysis; pyruvate from D-glyceraldehyde 3-phosphate: step 4/5.</text>
</comment>
<name>A0A4W3K291_CALMI</name>
<evidence type="ECO:0000313" key="12">
    <source>
        <dbReference type="Proteomes" id="UP000314986"/>
    </source>
</evidence>
<dbReference type="InterPro" id="IPR020811">
    <property type="entry name" value="Enolase_N"/>
</dbReference>
<evidence type="ECO:0000259" key="10">
    <source>
        <dbReference type="SMART" id="SM01193"/>
    </source>
</evidence>
<evidence type="ECO:0000256" key="6">
    <source>
        <dbReference type="ARBA" id="ARBA00031125"/>
    </source>
</evidence>
<dbReference type="UniPathway" id="UPA00109">
    <property type="reaction ID" value="UER00187"/>
</dbReference>
<dbReference type="GeneTree" id="ENSGT00950000182805"/>
<dbReference type="Pfam" id="PF00113">
    <property type="entry name" value="Enolase_C"/>
    <property type="match status" value="1"/>
</dbReference>
<dbReference type="OMA" id="MKELICI"/>
<evidence type="ECO:0000256" key="2">
    <source>
        <dbReference type="ARBA" id="ARBA00009604"/>
    </source>
</evidence>
<dbReference type="Gene3D" id="3.30.390.10">
    <property type="entry name" value="Enolase-like, N-terminal domain"/>
    <property type="match status" value="1"/>
</dbReference>
<comment type="similarity">
    <text evidence="2">Belongs to the enolase family.</text>
</comment>
<evidence type="ECO:0000313" key="11">
    <source>
        <dbReference type="Ensembl" id="ENSCMIP00000044793.1"/>
    </source>
</evidence>
<dbReference type="AlphaFoldDB" id="A0A4W3K291"/>
<dbReference type="FunCoup" id="A0A4W3K291">
    <property type="interactions" value="65"/>
</dbReference>
<dbReference type="PANTHER" id="PTHR11902:SF30">
    <property type="entry name" value="ENOLASE 4"/>
    <property type="match status" value="1"/>
</dbReference>
<dbReference type="InParanoid" id="A0A4W3K291"/>
<dbReference type="GO" id="GO:0000015">
    <property type="term" value="C:phosphopyruvate hydratase complex"/>
    <property type="evidence" value="ECO:0007669"/>
    <property type="project" value="InterPro"/>
</dbReference>
<dbReference type="InterPro" id="IPR029017">
    <property type="entry name" value="Enolase-like_N"/>
</dbReference>
<feature type="domain" description="Enolase C-terminal TIM barrel" evidence="9">
    <location>
        <begin position="240"/>
        <end position="528"/>
    </location>
</feature>
<dbReference type="Ensembl" id="ENSCMIT00000045432.1">
    <property type="protein sequence ID" value="ENSCMIP00000044793.1"/>
    <property type="gene ID" value="ENSCMIG00000018501.1"/>
</dbReference>
<dbReference type="SUPFAM" id="SSF54826">
    <property type="entry name" value="Enolase N-terminal domain-like"/>
    <property type="match status" value="1"/>
</dbReference>
<evidence type="ECO:0000256" key="8">
    <source>
        <dbReference type="ARBA" id="ARBA00048333"/>
    </source>
</evidence>
<dbReference type="STRING" id="7868.ENSCMIP00000044793"/>
<dbReference type="EC" id="4.2.1.11" evidence="3"/>
<comment type="catalytic activity">
    <reaction evidence="8">
        <text>(2R)-2-phosphoglycerate = phosphoenolpyruvate + H2O</text>
        <dbReference type="Rhea" id="RHEA:10164"/>
        <dbReference type="ChEBI" id="CHEBI:15377"/>
        <dbReference type="ChEBI" id="CHEBI:58289"/>
        <dbReference type="ChEBI" id="CHEBI:58702"/>
        <dbReference type="EC" id="4.2.1.11"/>
    </reaction>
</comment>
<reference evidence="11" key="5">
    <citation type="submission" date="2025-09" db="UniProtKB">
        <authorList>
            <consortium name="Ensembl"/>
        </authorList>
    </citation>
    <scope>IDENTIFICATION</scope>
</reference>
<evidence type="ECO:0000259" key="9">
    <source>
        <dbReference type="SMART" id="SM01192"/>
    </source>
</evidence>
<dbReference type="GO" id="GO:0000287">
    <property type="term" value="F:magnesium ion binding"/>
    <property type="evidence" value="ECO:0007669"/>
    <property type="project" value="InterPro"/>
</dbReference>
<keyword evidence="12" id="KW-1185">Reference proteome</keyword>
<evidence type="ECO:0000256" key="5">
    <source>
        <dbReference type="ARBA" id="ARBA00023239"/>
    </source>
</evidence>
<proteinExistence type="inferred from homology"/>
<evidence type="ECO:0000256" key="3">
    <source>
        <dbReference type="ARBA" id="ARBA00012058"/>
    </source>
</evidence>
<reference evidence="12" key="1">
    <citation type="journal article" date="2006" name="Science">
        <title>Ancient noncoding elements conserved in the human genome.</title>
        <authorList>
            <person name="Venkatesh B."/>
            <person name="Kirkness E.F."/>
            <person name="Loh Y.H."/>
            <person name="Halpern A.L."/>
            <person name="Lee A.P."/>
            <person name="Johnson J."/>
            <person name="Dandona N."/>
            <person name="Viswanathan L.D."/>
            <person name="Tay A."/>
            <person name="Venter J.C."/>
            <person name="Strausberg R.L."/>
            <person name="Brenner S."/>
        </authorList>
    </citation>
    <scope>NUCLEOTIDE SEQUENCE [LARGE SCALE GENOMIC DNA]</scope>
</reference>
<evidence type="ECO:0000256" key="7">
    <source>
        <dbReference type="ARBA" id="ARBA00034855"/>
    </source>
</evidence>
<dbReference type="SUPFAM" id="SSF51604">
    <property type="entry name" value="Enolase C-terminal domain-like"/>
    <property type="match status" value="1"/>
</dbReference>
<dbReference type="CDD" id="cd22974">
    <property type="entry name" value="DD_ENO4"/>
    <property type="match status" value="1"/>
</dbReference>
<keyword evidence="4" id="KW-0324">Glycolysis</keyword>
<gene>
    <name evidence="11" type="primary">eno4</name>
</gene>
<dbReference type="GO" id="GO:0006096">
    <property type="term" value="P:glycolytic process"/>
    <property type="evidence" value="ECO:0007669"/>
    <property type="project" value="UniProtKB-UniPathway"/>
</dbReference>
<dbReference type="Gene3D" id="3.20.20.120">
    <property type="entry name" value="Enolase-like C-terminal domain"/>
    <property type="match status" value="1"/>
</dbReference>
<evidence type="ECO:0000256" key="4">
    <source>
        <dbReference type="ARBA" id="ARBA00023152"/>
    </source>
</evidence>
<accession>A0A4W3K291</accession>
<dbReference type="InterPro" id="IPR036849">
    <property type="entry name" value="Enolase-like_C_sf"/>
</dbReference>
<feature type="domain" description="Enolase N-terminal" evidence="10">
    <location>
        <begin position="67"/>
        <end position="229"/>
    </location>
</feature>
<dbReference type="GO" id="GO:0004634">
    <property type="term" value="F:phosphopyruvate hydratase activity"/>
    <property type="evidence" value="ECO:0007669"/>
    <property type="project" value="UniProtKB-EC"/>
</dbReference>
<reference evidence="12" key="2">
    <citation type="journal article" date="2007" name="PLoS Biol.">
        <title>Survey sequencing and comparative analysis of the elephant shark (Callorhinchus milii) genome.</title>
        <authorList>
            <person name="Venkatesh B."/>
            <person name="Kirkness E.F."/>
            <person name="Loh Y.H."/>
            <person name="Halpern A.L."/>
            <person name="Lee A.P."/>
            <person name="Johnson J."/>
            <person name="Dandona N."/>
            <person name="Viswanathan L.D."/>
            <person name="Tay A."/>
            <person name="Venter J.C."/>
            <person name="Strausberg R.L."/>
            <person name="Brenner S."/>
        </authorList>
    </citation>
    <scope>NUCLEOTIDE SEQUENCE [LARGE SCALE GENOMIC DNA]</scope>
</reference>
<dbReference type="SMART" id="SM01193">
    <property type="entry name" value="Enolase_N"/>
    <property type="match status" value="1"/>
</dbReference>